<evidence type="ECO:0000313" key="3">
    <source>
        <dbReference type="RefSeq" id="XP_021859664.1"/>
    </source>
</evidence>
<reference evidence="3" key="2">
    <citation type="submission" date="2025-08" db="UniProtKB">
        <authorList>
            <consortium name="RefSeq"/>
        </authorList>
    </citation>
    <scope>IDENTIFICATION</scope>
    <source>
        <tissue evidence="3">Leaf</tissue>
    </source>
</reference>
<accession>A0A9R0J1U8</accession>
<keyword evidence="2" id="KW-1185">Reference proteome</keyword>
<feature type="domain" description="Tf2-1-like SH3-like" evidence="1">
    <location>
        <begin position="3"/>
        <end position="51"/>
    </location>
</feature>
<dbReference type="Pfam" id="PF24626">
    <property type="entry name" value="SH3_Tf2-1"/>
    <property type="match status" value="1"/>
</dbReference>
<proteinExistence type="predicted"/>
<reference evidence="2" key="1">
    <citation type="journal article" date="2021" name="Nat. Commun.">
        <title>Genomic analyses provide insights into spinach domestication and the genetic basis of agronomic traits.</title>
        <authorList>
            <person name="Cai X."/>
            <person name="Sun X."/>
            <person name="Xu C."/>
            <person name="Sun H."/>
            <person name="Wang X."/>
            <person name="Ge C."/>
            <person name="Zhang Z."/>
            <person name="Wang Q."/>
            <person name="Fei Z."/>
            <person name="Jiao C."/>
            <person name="Wang Q."/>
        </authorList>
    </citation>
    <scope>NUCLEOTIDE SEQUENCE [LARGE SCALE GENOMIC DNA]</scope>
    <source>
        <strain evidence="2">cv. Varoflay</strain>
    </source>
</reference>
<protein>
    <recommendedName>
        <fullName evidence="1">Tf2-1-like SH3-like domain-containing protein</fullName>
    </recommendedName>
</protein>
<dbReference type="KEGG" id="soe:110798774"/>
<dbReference type="GeneID" id="110798774"/>
<gene>
    <name evidence="3" type="primary">LOC110798774</name>
</gene>
<dbReference type="AlphaFoldDB" id="A0A9R0J1U8"/>
<dbReference type="PANTHER" id="PTHR46148:SF60">
    <property type="entry name" value="CHROMO DOMAIN-CONTAINING PROTEIN"/>
    <property type="match status" value="1"/>
</dbReference>
<evidence type="ECO:0000259" key="1">
    <source>
        <dbReference type="Pfam" id="PF24626"/>
    </source>
</evidence>
<name>A0A9R0J1U8_SPIOL</name>
<dbReference type="OrthoDB" id="1939135at2759"/>
<evidence type="ECO:0000313" key="2">
    <source>
        <dbReference type="Proteomes" id="UP000813463"/>
    </source>
</evidence>
<dbReference type="RefSeq" id="XP_021859664.1">
    <property type="nucleotide sequence ID" value="XM_022003972.2"/>
</dbReference>
<sequence length="133" mass="15701">MRFGKKDKLSAKYVGPYEILQRLGKIAYKLALPMEFEKMHGVFHISQIKRYIPDERHVLELEKIQIDSSLTYEERPVKILDKKVCSTRNKDVNIVKVCWSNHESEEATWKAEAEMKKKYPELFHEQIIHVGAK</sequence>
<organism evidence="2 3">
    <name type="scientific">Spinacia oleracea</name>
    <name type="common">Spinach</name>
    <dbReference type="NCBI Taxonomy" id="3562"/>
    <lineage>
        <taxon>Eukaryota</taxon>
        <taxon>Viridiplantae</taxon>
        <taxon>Streptophyta</taxon>
        <taxon>Embryophyta</taxon>
        <taxon>Tracheophyta</taxon>
        <taxon>Spermatophyta</taxon>
        <taxon>Magnoliopsida</taxon>
        <taxon>eudicotyledons</taxon>
        <taxon>Gunneridae</taxon>
        <taxon>Pentapetalae</taxon>
        <taxon>Caryophyllales</taxon>
        <taxon>Chenopodiaceae</taxon>
        <taxon>Chenopodioideae</taxon>
        <taxon>Anserineae</taxon>
        <taxon>Spinacia</taxon>
    </lineage>
</organism>
<dbReference type="PANTHER" id="PTHR46148">
    <property type="entry name" value="CHROMO DOMAIN-CONTAINING PROTEIN"/>
    <property type="match status" value="1"/>
</dbReference>
<dbReference type="InterPro" id="IPR056924">
    <property type="entry name" value="SH3_Tf2-1"/>
</dbReference>
<dbReference type="Proteomes" id="UP000813463">
    <property type="component" value="Chromosome 3"/>
</dbReference>